<comment type="caution">
    <text evidence="6">The sequence shown here is derived from an EMBL/GenBank/DDBJ whole genome shotgun (WGS) entry which is preliminary data.</text>
</comment>
<reference evidence="6 7" key="1">
    <citation type="journal article" date="2019" name="Sci. Rep.">
        <title>Orb-weaving spider Araneus ventricosus genome elucidates the spidroin gene catalogue.</title>
        <authorList>
            <person name="Kono N."/>
            <person name="Nakamura H."/>
            <person name="Ohtoshi R."/>
            <person name="Moran D.A.P."/>
            <person name="Shinohara A."/>
            <person name="Yoshida Y."/>
            <person name="Fujiwara M."/>
            <person name="Mori M."/>
            <person name="Tomita M."/>
            <person name="Arakawa K."/>
        </authorList>
    </citation>
    <scope>NUCLEOTIDE SEQUENCE [LARGE SCALE GENOMIC DNA]</scope>
</reference>
<accession>A0A4Y2KNT2</accession>
<evidence type="ECO:0000313" key="7">
    <source>
        <dbReference type="Proteomes" id="UP000499080"/>
    </source>
</evidence>
<dbReference type="Pfam" id="PF00151">
    <property type="entry name" value="Lipase"/>
    <property type="match status" value="1"/>
</dbReference>
<dbReference type="AlphaFoldDB" id="A0A4Y2KNT2"/>
<sequence>MKRAACSSTFVPGPSTSGVQSIMLLKSSEDSLCDRFEESDWNDVEFERTSTPDTCQRISLSHTASAAFRTGVSERDVTLIASAMLQDAGLVPEDKNLVVDKNKISREEKKLVKKIQEEENLHGIKIKSVFFKERRDKSLFIGKKRTRDIVNRKTKNISLCCLNLVLNIWDICHLVPVIDPPDYHSFLGHPGSIVKRDSNSEADNSANSAPLLPANNNNSIQYLLYTPEHPKEVCYFEPDESNNCVYNPSNKFKILIHGYTVQLLPGNFFEQIKDTLLEYNKYNVIIVNWTKYNGEPYTAAVAKAYLVGVNIGKMINFLVKKGVNPSDIHIIGHSLGAHVAGVAGKQVSNLGRVTGLDPAGPLFSKLVKYNRLTDTSAELVDVIHTSNYLTGRSKDIFKMDRAISPSRVRIATTRVRISCPGKVLMIRLRIQWRRELEGSCTRTKSSTWMSFFGETHFGPCCR</sequence>
<evidence type="ECO:0000313" key="6">
    <source>
        <dbReference type="EMBL" id="GBN03287.1"/>
    </source>
</evidence>
<proteinExistence type="inferred from homology"/>
<organism evidence="6 7">
    <name type="scientific">Araneus ventricosus</name>
    <name type="common">Orbweaver spider</name>
    <name type="synonym">Epeira ventricosa</name>
    <dbReference type="NCBI Taxonomy" id="182803"/>
    <lineage>
        <taxon>Eukaryota</taxon>
        <taxon>Metazoa</taxon>
        <taxon>Ecdysozoa</taxon>
        <taxon>Arthropoda</taxon>
        <taxon>Chelicerata</taxon>
        <taxon>Arachnida</taxon>
        <taxon>Araneae</taxon>
        <taxon>Araneomorphae</taxon>
        <taxon>Entelegynae</taxon>
        <taxon>Araneoidea</taxon>
        <taxon>Araneidae</taxon>
        <taxon>Araneus</taxon>
    </lineage>
</organism>
<dbReference type="EMBL" id="BGPR01004781">
    <property type="protein sequence ID" value="GBN03287.1"/>
    <property type="molecule type" value="Genomic_DNA"/>
</dbReference>
<evidence type="ECO:0000256" key="4">
    <source>
        <dbReference type="RuleBase" id="RU004262"/>
    </source>
</evidence>
<dbReference type="InterPro" id="IPR013818">
    <property type="entry name" value="Lipase"/>
</dbReference>
<evidence type="ECO:0000259" key="5">
    <source>
        <dbReference type="Pfam" id="PF00151"/>
    </source>
</evidence>
<keyword evidence="3" id="KW-0964">Secreted</keyword>
<keyword evidence="7" id="KW-1185">Reference proteome</keyword>
<protein>
    <submittedName>
        <fullName evidence="6">Endothelial lipase</fullName>
    </submittedName>
</protein>
<evidence type="ECO:0000256" key="1">
    <source>
        <dbReference type="ARBA" id="ARBA00004613"/>
    </source>
</evidence>
<gene>
    <name evidence="6" type="primary">LIPG_1</name>
    <name evidence="6" type="ORF">AVEN_120187_1</name>
</gene>
<dbReference type="GO" id="GO:0016042">
    <property type="term" value="P:lipid catabolic process"/>
    <property type="evidence" value="ECO:0007669"/>
    <property type="project" value="TreeGrafter"/>
</dbReference>
<dbReference type="GO" id="GO:0016298">
    <property type="term" value="F:lipase activity"/>
    <property type="evidence" value="ECO:0007669"/>
    <property type="project" value="InterPro"/>
</dbReference>
<dbReference type="Gene3D" id="3.40.50.1820">
    <property type="entry name" value="alpha/beta hydrolase"/>
    <property type="match status" value="1"/>
</dbReference>
<dbReference type="GO" id="GO:0005615">
    <property type="term" value="C:extracellular space"/>
    <property type="evidence" value="ECO:0007669"/>
    <property type="project" value="TreeGrafter"/>
</dbReference>
<dbReference type="InterPro" id="IPR029058">
    <property type="entry name" value="AB_hydrolase_fold"/>
</dbReference>
<evidence type="ECO:0000256" key="3">
    <source>
        <dbReference type="ARBA" id="ARBA00022525"/>
    </source>
</evidence>
<dbReference type="PANTHER" id="PTHR11610">
    <property type="entry name" value="LIPASE"/>
    <property type="match status" value="1"/>
</dbReference>
<dbReference type="PRINTS" id="PR00821">
    <property type="entry name" value="TAGLIPASE"/>
</dbReference>
<dbReference type="OrthoDB" id="6422033at2759"/>
<dbReference type="InterPro" id="IPR000734">
    <property type="entry name" value="TAG_lipase"/>
</dbReference>
<feature type="domain" description="Lipase" evidence="5">
    <location>
        <begin position="215"/>
        <end position="387"/>
    </location>
</feature>
<dbReference type="SUPFAM" id="SSF53474">
    <property type="entry name" value="alpha/beta-Hydrolases"/>
    <property type="match status" value="1"/>
</dbReference>
<evidence type="ECO:0000256" key="2">
    <source>
        <dbReference type="ARBA" id="ARBA00010701"/>
    </source>
</evidence>
<name>A0A4Y2KNT2_ARAVE</name>
<comment type="subcellular location">
    <subcellularLocation>
        <location evidence="1">Secreted</location>
    </subcellularLocation>
</comment>
<comment type="similarity">
    <text evidence="2 4">Belongs to the AB hydrolase superfamily. Lipase family.</text>
</comment>
<dbReference type="Proteomes" id="UP000499080">
    <property type="component" value="Unassembled WGS sequence"/>
</dbReference>